<feature type="compositionally biased region" description="Basic and acidic residues" evidence="1">
    <location>
        <begin position="643"/>
        <end position="652"/>
    </location>
</feature>
<feature type="region of interest" description="Disordered" evidence="1">
    <location>
        <begin position="1275"/>
        <end position="1323"/>
    </location>
</feature>
<feature type="region of interest" description="Disordered" evidence="1">
    <location>
        <begin position="1"/>
        <end position="60"/>
    </location>
</feature>
<organism evidence="2 3">
    <name type="scientific">Mortierella polycephala</name>
    <dbReference type="NCBI Taxonomy" id="41804"/>
    <lineage>
        <taxon>Eukaryota</taxon>
        <taxon>Fungi</taxon>
        <taxon>Fungi incertae sedis</taxon>
        <taxon>Mucoromycota</taxon>
        <taxon>Mortierellomycotina</taxon>
        <taxon>Mortierellomycetes</taxon>
        <taxon>Mortierellales</taxon>
        <taxon>Mortierellaceae</taxon>
        <taxon>Mortierella</taxon>
    </lineage>
</organism>
<feature type="compositionally biased region" description="Polar residues" evidence="1">
    <location>
        <begin position="42"/>
        <end position="51"/>
    </location>
</feature>
<feature type="compositionally biased region" description="Basic and acidic residues" evidence="1">
    <location>
        <begin position="1279"/>
        <end position="1296"/>
    </location>
</feature>
<feature type="region of interest" description="Disordered" evidence="1">
    <location>
        <begin position="718"/>
        <end position="739"/>
    </location>
</feature>
<evidence type="ECO:0000256" key="1">
    <source>
        <dbReference type="SAM" id="MobiDB-lite"/>
    </source>
</evidence>
<feature type="compositionally biased region" description="Polar residues" evidence="1">
    <location>
        <begin position="1073"/>
        <end position="1083"/>
    </location>
</feature>
<dbReference type="PANTHER" id="PTHR42064">
    <property type="entry name" value="YALI0F28677P"/>
    <property type="match status" value="1"/>
</dbReference>
<feature type="compositionally biased region" description="Polar residues" evidence="1">
    <location>
        <begin position="653"/>
        <end position="663"/>
    </location>
</feature>
<keyword evidence="3" id="KW-1185">Reference proteome</keyword>
<evidence type="ECO:0000313" key="2">
    <source>
        <dbReference type="EMBL" id="KAG0248355.1"/>
    </source>
</evidence>
<dbReference type="EMBL" id="JAAAJA010001019">
    <property type="protein sequence ID" value="KAG0248355.1"/>
    <property type="molecule type" value="Genomic_DNA"/>
</dbReference>
<protein>
    <submittedName>
        <fullName evidence="2">Uncharacterized protein</fullName>
    </submittedName>
</protein>
<proteinExistence type="predicted"/>
<dbReference type="OrthoDB" id="3548913at2759"/>
<feature type="compositionally biased region" description="Low complexity" evidence="1">
    <location>
        <begin position="1089"/>
        <end position="1108"/>
    </location>
</feature>
<feature type="compositionally biased region" description="Low complexity" evidence="1">
    <location>
        <begin position="972"/>
        <end position="990"/>
    </location>
</feature>
<feature type="compositionally biased region" description="Low complexity" evidence="1">
    <location>
        <begin position="29"/>
        <end position="40"/>
    </location>
</feature>
<feature type="compositionally biased region" description="Low complexity" evidence="1">
    <location>
        <begin position="1297"/>
        <end position="1310"/>
    </location>
</feature>
<dbReference type="PANTHER" id="PTHR42064:SF1">
    <property type="entry name" value="YALI0F28677P"/>
    <property type="match status" value="1"/>
</dbReference>
<feature type="region of interest" description="Disordered" evidence="1">
    <location>
        <begin position="1049"/>
        <end position="1113"/>
    </location>
</feature>
<feature type="region of interest" description="Disordered" evidence="1">
    <location>
        <begin position="1610"/>
        <end position="1648"/>
    </location>
</feature>
<feature type="region of interest" description="Disordered" evidence="1">
    <location>
        <begin position="324"/>
        <end position="350"/>
    </location>
</feature>
<feature type="region of interest" description="Disordered" evidence="1">
    <location>
        <begin position="231"/>
        <end position="253"/>
    </location>
</feature>
<evidence type="ECO:0000313" key="3">
    <source>
        <dbReference type="Proteomes" id="UP000726737"/>
    </source>
</evidence>
<feature type="region of interest" description="Disordered" evidence="1">
    <location>
        <begin position="379"/>
        <end position="404"/>
    </location>
</feature>
<sequence>MTRSSSFNGKGAVVTRQRTSSETPPTYPAALRAAAAAAAAGTSGSSTNSKATHPPSVTRVHKRLSPSFSFFSGAAASLPFKAKPPPRLTLEKSMNAPAESSYNGTTFLSLSGIKPGQVASPRTATVEVTSSSGHAATSKSCTPLTDSKSQCSSTYSATLSSSRSSINKPMTPVKHWADETLVPDLKAAVQELKKIQPGPIKEVPWAVNNSALTPLREPWALVYVQYGDNPKGGRTTNHTSESIPEQQEGGVFRDGQQTSQDILVEVGLSLAPSCMAMVLENSSAGDASRVVTVTKPILVDQAMDSAGGDDVLRTHVDVDLGVEGSDTDSILSPEDSSLGQRSQTQTTNDKELSILRINSKHMLSSVDQSGTRMIPVSQEQAASPLDDDHTRTFGDNRNTSAQRRLAADRAWKTRIRQTVHSEADMPDDVVTVARSIFKVLREFDLVPLDTFEDIHASSAVLEADYESVRSFLLQGVEQAYQFGNHAAAIGLHHSLRVLETSQVLRQLDSSKLIYLLAMPIKHRLEHREERARSRTVWESFAHSWHMRLVTAIERKRESLSTLRIKMYYQTCVRTSRAFEKSLGVVAALSRHNMDTMRRYPSAEAWERDNGLERGWEASGVAPKTERDFTSSWDDYGQYAEPIGESKETDSRRYSGNSGSSLQAQRPAKVRRSSFSAYVDNMSLRSFGSHSFLESNLTHLKEKERATFSSSYNPNHHGASWSNNSMSNPTGSTGSTAEATDVSSDFNMDMREVEAVQRWITDSGIHNFLPGEDNFLRFCMEVESVIQGIGLGGTGIHGAGIPQALNGTIATSLSSSGSDFFVMEVAKYNSQFVTGMGPSEIVVQAKPGAASGVAEFIVNSFKNGHAASSVPSTAGNHLFSSAASSANSISAPGNSNGSSGSGYSTQSSPTATPGSNSSSVGGRSSVALRQILQNNYQNTQETTPVLHDEPTSIYASPPGPTYALYNPPYSAATQGPSSSYSSSMASRGASSIVGSHHPSPPRDMTGFLRKLQLKLAGLLLSEWLDMFGDIEADTWFTEFLDGMSSIKRNHGTAQDDQDDYASTVDPKQVDISDNDQSPCPTESFDSAGESTCPRNSTRSSSSRPPALRPGESQAALHSHGFKVEESATIEYGQNELEDEHQRRQLGFRPASLPQPVVEVRESLKNTSSLSSILNTTDHEVRSERRHSFQVVPAIEVNGKDASAKPRNSGKSLLCPPEVRTFGLEARNPVGPYDLDEAYQSTINRFDQSSSPYQKLGQLHALVQLIAASLSYPDSCTTPFKESDHSRDSQERLEERRSGGPPSSRSGSSTGGDDNTLSPRTFTPGTDAIVNEIERLLRQPDGIRPRHLLRDMQLIATFIPSSILDLRADGKAFWDLTVAVSGLKNEVVQYVVRKGTQYVEVEESSRTSQEAGKTGCRPILQDDEERARMSEAVRLFTIGAKESHPVAQRELAILYMSLPMLPSSSSPSSGYLKAEGSPLLTHTSRIPSPVSIATSRFGKASQRTNTPPPSSPKGTVSSNPFLGKTASIPIKQRTRHQHSGSSSGSSFGSGMLSGLGIITGLGSFTTSSSIGSGGSEGPNSSTASLLQQPTVTEFAEGIHDVDRYYDLQPGRQSGGAACMASHQNSGSLYPHAQHRSRQLPSNSAGPDKFNPENIAAAMHWFTLAAAQGDKFSINYLKHKETAGGMLSDLG</sequence>
<accession>A0A9P6TW01</accession>
<gene>
    <name evidence="2" type="ORF">BG011_000157</name>
</gene>
<feature type="region of interest" description="Disordered" evidence="1">
    <location>
        <begin position="884"/>
        <end position="921"/>
    </location>
</feature>
<dbReference type="Proteomes" id="UP000726737">
    <property type="component" value="Unassembled WGS sequence"/>
</dbReference>
<reference evidence="2" key="1">
    <citation type="journal article" date="2020" name="Fungal Divers.">
        <title>Resolving the Mortierellaceae phylogeny through synthesis of multi-gene phylogenetics and phylogenomics.</title>
        <authorList>
            <person name="Vandepol N."/>
            <person name="Liber J."/>
            <person name="Desiro A."/>
            <person name="Na H."/>
            <person name="Kennedy M."/>
            <person name="Barry K."/>
            <person name="Grigoriev I.V."/>
            <person name="Miller A.N."/>
            <person name="O'Donnell K."/>
            <person name="Stajich J.E."/>
            <person name="Bonito G."/>
        </authorList>
    </citation>
    <scope>NUCLEOTIDE SEQUENCE</scope>
    <source>
        <strain evidence="2">KOD948</strain>
    </source>
</reference>
<feature type="region of interest" description="Disordered" evidence="1">
    <location>
        <begin position="1401"/>
        <end position="1422"/>
    </location>
</feature>
<feature type="compositionally biased region" description="Polar residues" evidence="1">
    <location>
        <begin position="234"/>
        <end position="245"/>
    </location>
</feature>
<feature type="compositionally biased region" description="Polar residues" evidence="1">
    <location>
        <begin position="327"/>
        <end position="347"/>
    </location>
</feature>
<feature type="region of interest" description="Disordered" evidence="1">
    <location>
        <begin position="641"/>
        <end position="667"/>
    </location>
</feature>
<feature type="compositionally biased region" description="Polar residues" evidence="1">
    <location>
        <begin position="1478"/>
        <end position="1492"/>
    </location>
</feature>
<comment type="caution">
    <text evidence="2">The sequence shown here is derived from an EMBL/GenBank/DDBJ whole genome shotgun (WGS) entry which is preliminary data.</text>
</comment>
<name>A0A9P6TW01_9FUNG</name>
<feature type="region of interest" description="Disordered" evidence="1">
    <location>
        <begin position="1463"/>
        <end position="1521"/>
    </location>
</feature>
<feature type="compositionally biased region" description="Polar residues" evidence="1">
    <location>
        <begin position="1311"/>
        <end position="1322"/>
    </location>
</feature>
<feature type="region of interest" description="Disordered" evidence="1">
    <location>
        <begin position="972"/>
        <end position="1000"/>
    </location>
</feature>